<feature type="DNA-binding region" description="OmpR/PhoB-type" evidence="8">
    <location>
        <begin position="131"/>
        <end position="229"/>
    </location>
</feature>
<evidence type="ECO:0000256" key="2">
    <source>
        <dbReference type="ARBA" id="ARBA00022553"/>
    </source>
</evidence>
<evidence type="ECO:0000259" key="9">
    <source>
        <dbReference type="PROSITE" id="PS50110"/>
    </source>
</evidence>
<evidence type="ECO:0000256" key="1">
    <source>
        <dbReference type="ARBA" id="ARBA00004496"/>
    </source>
</evidence>
<dbReference type="PROSITE" id="PS50110">
    <property type="entry name" value="RESPONSE_REGULATORY"/>
    <property type="match status" value="1"/>
</dbReference>
<evidence type="ECO:0000256" key="8">
    <source>
        <dbReference type="PROSITE-ProRule" id="PRU01091"/>
    </source>
</evidence>
<name>A0ABM9EPD3_9BACI</name>
<dbReference type="PANTHER" id="PTHR48111">
    <property type="entry name" value="REGULATOR OF RPOS"/>
    <property type="match status" value="1"/>
</dbReference>
<dbReference type="InterPro" id="IPR001789">
    <property type="entry name" value="Sig_transdc_resp-reg_receiver"/>
</dbReference>
<dbReference type="Pfam" id="PF00072">
    <property type="entry name" value="Response_reg"/>
    <property type="match status" value="1"/>
</dbReference>
<keyword evidence="12" id="KW-1185">Reference proteome</keyword>
<dbReference type="Proteomes" id="UP000838308">
    <property type="component" value="Unassembled WGS sequence"/>
</dbReference>
<dbReference type="InterPro" id="IPR001867">
    <property type="entry name" value="OmpR/PhoB-type_DNA-bd"/>
</dbReference>
<protein>
    <submittedName>
        <fullName evidence="11">Response regulator ArlR</fullName>
    </submittedName>
</protein>
<dbReference type="InterPro" id="IPR016032">
    <property type="entry name" value="Sig_transdc_resp-reg_C-effctor"/>
</dbReference>
<dbReference type="SMART" id="SM00448">
    <property type="entry name" value="REC"/>
    <property type="match status" value="1"/>
</dbReference>
<evidence type="ECO:0000313" key="11">
    <source>
        <dbReference type="EMBL" id="CAH2714486.1"/>
    </source>
</evidence>
<evidence type="ECO:0000256" key="3">
    <source>
        <dbReference type="ARBA" id="ARBA00023012"/>
    </source>
</evidence>
<dbReference type="InterPro" id="IPR011006">
    <property type="entry name" value="CheY-like_superfamily"/>
</dbReference>
<dbReference type="Gene3D" id="3.40.50.2300">
    <property type="match status" value="1"/>
</dbReference>
<feature type="domain" description="OmpR/PhoB-type" evidence="10">
    <location>
        <begin position="131"/>
        <end position="229"/>
    </location>
</feature>
<dbReference type="Gene3D" id="1.10.10.10">
    <property type="entry name" value="Winged helix-like DNA-binding domain superfamily/Winged helix DNA-binding domain"/>
    <property type="match status" value="1"/>
</dbReference>
<feature type="domain" description="Response regulatory" evidence="9">
    <location>
        <begin position="4"/>
        <end position="118"/>
    </location>
</feature>
<reference evidence="11" key="1">
    <citation type="submission" date="2022-04" db="EMBL/GenBank/DDBJ databases">
        <authorList>
            <person name="Criscuolo A."/>
        </authorList>
    </citation>
    <scope>NUCLEOTIDE SEQUENCE</scope>
    <source>
        <strain evidence="11">CIP111895</strain>
    </source>
</reference>
<comment type="subcellular location">
    <subcellularLocation>
        <location evidence="1">Cytoplasm</location>
    </subcellularLocation>
</comment>
<comment type="caution">
    <text evidence="11">The sequence shown here is derived from an EMBL/GenBank/DDBJ whole genome shotgun (WGS) entry which is preliminary data.</text>
</comment>
<keyword evidence="3" id="KW-0902">Two-component regulatory system</keyword>
<keyword evidence="2 7" id="KW-0597">Phosphoprotein</keyword>
<dbReference type="SUPFAM" id="SSF52172">
    <property type="entry name" value="CheY-like"/>
    <property type="match status" value="1"/>
</dbReference>
<evidence type="ECO:0000313" key="12">
    <source>
        <dbReference type="Proteomes" id="UP000838308"/>
    </source>
</evidence>
<evidence type="ECO:0000259" key="10">
    <source>
        <dbReference type="PROSITE" id="PS51755"/>
    </source>
</evidence>
<evidence type="ECO:0000256" key="4">
    <source>
        <dbReference type="ARBA" id="ARBA00023015"/>
    </source>
</evidence>
<dbReference type="SMART" id="SM00862">
    <property type="entry name" value="Trans_reg_C"/>
    <property type="match status" value="1"/>
</dbReference>
<feature type="modified residue" description="4-aspartylphosphate" evidence="7">
    <location>
        <position position="53"/>
    </location>
</feature>
<sequence length="238" mass="27220">MKTHILVIEDETQIARVLKVELEYEGFDVTVEHDGRAGLETALHSEIDLILLDVMLPGLSGIEVLRRFRKENSNTPVILLTARNTTFDKVAGLDQGANDYVTKPYEIEELLARIRACIRNIPEKAESKEEFSLLAVEDLIINTDAREVKRNGKAVSLTPKEYDFLVYLVMNKNKVVTRDNIIINVWGYEYEGDTNVIDVFIRHLRKKIDEGFSFPLITTIRGIGFTIKEKTDEDHNKN</sequence>
<dbReference type="CDD" id="cd00383">
    <property type="entry name" value="trans_reg_C"/>
    <property type="match status" value="1"/>
</dbReference>
<keyword evidence="5 8" id="KW-0238">DNA-binding</keyword>
<organism evidence="11 12">
    <name type="scientific">Neobacillus rhizosphaerae</name>
    <dbReference type="NCBI Taxonomy" id="2880965"/>
    <lineage>
        <taxon>Bacteria</taxon>
        <taxon>Bacillati</taxon>
        <taxon>Bacillota</taxon>
        <taxon>Bacilli</taxon>
        <taxon>Bacillales</taxon>
        <taxon>Bacillaceae</taxon>
        <taxon>Neobacillus</taxon>
    </lineage>
</organism>
<accession>A0ABM9EPD3</accession>
<keyword evidence="4" id="KW-0805">Transcription regulation</keyword>
<proteinExistence type="predicted"/>
<dbReference type="EMBL" id="CALBWS010000007">
    <property type="protein sequence ID" value="CAH2714486.1"/>
    <property type="molecule type" value="Genomic_DNA"/>
</dbReference>
<gene>
    <name evidence="11" type="primary">arlR_1</name>
    <name evidence="11" type="ORF">BACCIP111895_01649</name>
</gene>
<dbReference type="PROSITE" id="PS51755">
    <property type="entry name" value="OMPR_PHOB"/>
    <property type="match status" value="1"/>
</dbReference>
<dbReference type="Pfam" id="PF00486">
    <property type="entry name" value="Trans_reg_C"/>
    <property type="match status" value="1"/>
</dbReference>
<dbReference type="Gene3D" id="6.10.250.690">
    <property type="match status" value="1"/>
</dbReference>
<evidence type="ECO:0000256" key="7">
    <source>
        <dbReference type="PROSITE-ProRule" id="PRU00169"/>
    </source>
</evidence>
<dbReference type="RefSeq" id="WP_248734801.1">
    <property type="nucleotide sequence ID" value="NZ_CALBWS010000007.1"/>
</dbReference>
<dbReference type="InterPro" id="IPR039420">
    <property type="entry name" value="WalR-like"/>
</dbReference>
<dbReference type="SUPFAM" id="SSF46894">
    <property type="entry name" value="C-terminal effector domain of the bipartite response regulators"/>
    <property type="match status" value="1"/>
</dbReference>
<keyword evidence="6" id="KW-0804">Transcription</keyword>
<dbReference type="PANTHER" id="PTHR48111:SF22">
    <property type="entry name" value="REGULATOR OF RPOS"/>
    <property type="match status" value="1"/>
</dbReference>
<dbReference type="InterPro" id="IPR036388">
    <property type="entry name" value="WH-like_DNA-bd_sf"/>
</dbReference>
<evidence type="ECO:0000256" key="5">
    <source>
        <dbReference type="ARBA" id="ARBA00023125"/>
    </source>
</evidence>
<evidence type="ECO:0000256" key="6">
    <source>
        <dbReference type="ARBA" id="ARBA00023163"/>
    </source>
</evidence>